<feature type="transmembrane region" description="Helical" evidence="3">
    <location>
        <begin position="247"/>
        <end position="265"/>
    </location>
</feature>
<feature type="transmembrane region" description="Helical" evidence="3">
    <location>
        <begin position="861"/>
        <end position="879"/>
    </location>
</feature>
<protein>
    <submittedName>
        <fullName evidence="4">Uncharacterized protein</fullName>
    </submittedName>
</protein>
<keyword evidence="2" id="KW-0687">Ribonucleoprotein</keyword>
<proteinExistence type="predicted"/>
<evidence type="ECO:0000256" key="3">
    <source>
        <dbReference type="SAM" id="Phobius"/>
    </source>
</evidence>
<organism evidence="4 5">
    <name type="scientific">Symbiodinium microadriaticum</name>
    <name type="common">Dinoflagellate</name>
    <name type="synonym">Zooxanthella microadriatica</name>
    <dbReference type="NCBI Taxonomy" id="2951"/>
    <lineage>
        <taxon>Eukaryota</taxon>
        <taxon>Sar</taxon>
        <taxon>Alveolata</taxon>
        <taxon>Dinophyceae</taxon>
        <taxon>Suessiales</taxon>
        <taxon>Symbiodiniaceae</taxon>
        <taxon>Symbiodinium</taxon>
    </lineage>
</organism>
<dbReference type="GO" id="GO:0005840">
    <property type="term" value="C:ribosome"/>
    <property type="evidence" value="ECO:0007669"/>
    <property type="project" value="UniProtKB-KW"/>
</dbReference>
<dbReference type="OrthoDB" id="427133at2759"/>
<keyword evidence="1" id="KW-0689">Ribosomal protein</keyword>
<feature type="transmembrane region" description="Helical" evidence="3">
    <location>
        <begin position="918"/>
        <end position="937"/>
    </location>
</feature>
<keyword evidence="3" id="KW-1133">Transmembrane helix</keyword>
<evidence type="ECO:0000256" key="1">
    <source>
        <dbReference type="ARBA" id="ARBA00022980"/>
    </source>
</evidence>
<feature type="transmembrane region" description="Helical" evidence="3">
    <location>
        <begin position="361"/>
        <end position="382"/>
    </location>
</feature>
<feature type="transmembrane region" description="Helical" evidence="3">
    <location>
        <begin position="1067"/>
        <end position="1086"/>
    </location>
</feature>
<dbReference type="EMBL" id="LSRX01000016">
    <property type="protein sequence ID" value="OLQ14336.1"/>
    <property type="molecule type" value="Genomic_DNA"/>
</dbReference>
<keyword evidence="3" id="KW-0472">Membrane</keyword>
<feature type="transmembrane region" description="Helical" evidence="3">
    <location>
        <begin position="639"/>
        <end position="664"/>
    </location>
</feature>
<keyword evidence="3" id="KW-0812">Transmembrane</keyword>
<dbReference type="InterPro" id="IPR006846">
    <property type="entry name" value="Ribosomal_eS30"/>
</dbReference>
<evidence type="ECO:0000313" key="4">
    <source>
        <dbReference type="EMBL" id="OLQ14336.1"/>
    </source>
</evidence>
<feature type="transmembrane region" description="Helical" evidence="3">
    <location>
        <begin position="529"/>
        <end position="550"/>
    </location>
</feature>
<evidence type="ECO:0000313" key="5">
    <source>
        <dbReference type="Proteomes" id="UP000186817"/>
    </source>
</evidence>
<dbReference type="Pfam" id="PF04758">
    <property type="entry name" value="Ribosomal_S30"/>
    <property type="match status" value="1"/>
</dbReference>
<comment type="caution">
    <text evidence="4">The sequence shown here is derived from an EMBL/GenBank/DDBJ whole genome shotgun (WGS) entry which is preliminary data.</text>
</comment>
<keyword evidence="5" id="KW-1185">Reference proteome</keyword>
<dbReference type="Proteomes" id="UP000186817">
    <property type="component" value="Unassembled WGS sequence"/>
</dbReference>
<reference evidence="4 5" key="1">
    <citation type="submission" date="2016-02" db="EMBL/GenBank/DDBJ databases">
        <title>Genome analysis of coral dinoflagellate symbionts highlights evolutionary adaptations to a symbiotic lifestyle.</title>
        <authorList>
            <person name="Aranda M."/>
            <person name="Li Y."/>
            <person name="Liew Y.J."/>
            <person name="Baumgarten S."/>
            <person name="Simakov O."/>
            <person name="Wilson M."/>
            <person name="Piel J."/>
            <person name="Ashoor H."/>
            <person name="Bougouffa S."/>
            <person name="Bajic V.B."/>
            <person name="Ryu T."/>
            <person name="Ravasi T."/>
            <person name="Bayer T."/>
            <person name="Micklem G."/>
            <person name="Kim H."/>
            <person name="Bhak J."/>
            <person name="Lajeunesse T.C."/>
            <person name="Voolstra C.R."/>
        </authorList>
    </citation>
    <scope>NUCLEOTIDE SEQUENCE [LARGE SCALE GENOMIC DNA]</scope>
    <source>
        <strain evidence="4 5">CCMP2467</strain>
    </source>
</reference>
<feature type="transmembrane region" description="Helical" evidence="3">
    <location>
        <begin position="310"/>
        <end position="330"/>
    </location>
</feature>
<sequence length="1214" mass="134886">MKVRLLDVNLIIVGDGPRAELLLERRLAAGGRVCLLHTSQPAKPQQSCSAAAEAEKTVEEEEGAQDLEDELEENMEPMFHEDSFIWDPPEPQTAPSTAVRSLQRRFRCRRRGLIRIGPDIVDLETGQWYELMRDGRGRPTGVRVLQSQPGEPNKPGQVTVVWQMSGGVLLADNAAPGNRSKSWQQLRGSLVWAQAADVEVIAEDAKPAMVMHRGNPAYCTVYFVVCMIIFYLPSIRLEPELQPGQFAWWRVVTTPWILVVLPLQLHRAISETYLGFDPGRRAVPVRVAAVVAYCLCPIPGMFILGGYYHVPYFVVLLVMMETWTLVELYLMHSLYRENQGSKPCQSPPETAAKPKDFKKQLLFTCMLNWSRSLIQATMWLITLAYGRLEPWNSYAAGLFLTTTTSTAELTFVAALQAFYDRLVWRPRADHTAEQAVVGDQMEYFSGLLAFAHGICESVRLTNLLATAILSNDWRWSWLGTVAMIFAGNVSQRYGLHTYVFTLLLPKRFLHLVRPGCVAMMHRHARFHAGYYRFLGVLGFIAVNAIGQQLIPGRTTKLLFNEQALILAGVLFVFELLEDAVVALNFLPLDPWRSRMSEHYAKLHTLHIKQLLCKDSRGLSNRTPLRLHGARYLTNDKIWLLYETGALMLMVFLWVPLGIGFTFGICPEPIPQDLRVLDALDVIVNTAFFKSDVHSDVAASKRHSRRVLPYAEADARLPVEGSISKVDAECSFAFVTRLGIVRVANFSSLWFHGDGGDGGDGDDIGGGVGAAAAAAACDVDAETEAADAVNSRLARAGKVKNQTPKVAKAEKKKVLHYVWQRFWPVLVALFSASCCFATYYLVKVDASMQSFLRGPPSECNYWCGLSILLWLMVGPFILAFHLAIMAILLLAPAIICLTAFAVIFPVLCKLKIGDVEDSLLFCLTLPSGAVVGSNAYMWPPYMILVLKGLHDVLLAKWNSHDTVVVEVFDKKIMSVHIWLGTQVLDLYTDLAALLAMLGRVQPWCQIIWALTCVPSASVVLAVAMFPVTDEVLWRYRLIQVFSEDIAQLSIAFLGLFDRTVSADMNQYVLYSLLTNLLGALASLKLVLTSTHAQTALRKVGVGDYMLISQHEADDSDAEACVPQQGDHMQISLNKAKSKEQENAPSVFNQKDHIYNGLCPEMAAWEGDPVTVAVLNPDVGVVVGKCTVARKIPEMNVWFQVVKSGPKRGPNSNAGK</sequence>
<name>A0A1Q9F3T9_SYMMI</name>
<evidence type="ECO:0000256" key="2">
    <source>
        <dbReference type="ARBA" id="ARBA00023274"/>
    </source>
</evidence>
<feature type="transmembrane region" description="Helical" evidence="3">
    <location>
        <begin position="562"/>
        <end position="586"/>
    </location>
</feature>
<dbReference type="GO" id="GO:1990904">
    <property type="term" value="C:ribonucleoprotein complex"/>
    <property type="evidence" value="ECO:0007669"/>
    <property type="project" value="UniProtKB-KW"/>
</dbReference>
<dbReference type="GO" id="GO:0006412">
    <property type="term" value="P:translation"/>
    <property type="evidence" value="ECO:0007669"/>
    <property type="project" value="InterPro"/>
</dbReference>
<feature type="transmembrane region" description="Helical" evidence="3">
    <location>
        <begin position="885"/>
        <end position="906"/>
    </location>
</feature>
<feature type="transmembrane region" description="Helical" evidence="3">
    <location>
        <begin position="821"/>
        <end position="841"/>
    </location>
</feature>
<accession>A0A1Q9F3T9</accession>
<dbReference type="AlphaFoldDB" id="A0A1Q9F3T9"/>
<dbReference type="GO" id="GO:0003735">
    <property type="term" value="F:structural constituent of ribosome"/>
    <property type="evidence" value="ECO:0007669"/>
    <property type="project" value="InterPro"/>
</dbReference>
<feature type="transmembrane region" description="Helical" evidence="3">
    <location>
        <begin position="216"/>
        <end position="235"/>
    </location>
</feature>
<feature type="transmembrane region" description="Helical" evidence="3">
    <location>
        <begin position="394"/>
        <end position="419"/>
    </location>
</feature>
<feature type="transmembrane region" description="Helical" evidence="3">
    <location>
        <begin position="1005"/>
        <end position="1024"/>
    </location>
</feature>
<feature type="transmembrane region" description="Helical" evidence="3">
    <location>
        <begin position="285"/>
        <end position="304"/>
    </location>
</feature>
<gene>
    <name evidence="4" type="ORF">AK812_SmicGene1536</name>
</gene>